<accession>A0A330M6A2</accession>
<dbReference type="EMBL" id="LS483452">
    <property type="protein sequence ID" value="SQH77632.1"/>
    <property type="molecule type" value="Genomic_DNA"/>
</dbReference>
<sequence>MLCQQFATEVPQLLLQRSHKQKGFAAVVPVQYSYVLHGFFILA</sequence>
<evidence type="ECO:0000313" key="1">
    <source>
        <dbReference type="EMBL" id="SQH77632.1"/>
    </source>
</evidence>
<gene>
    <name evidence="1" type="ORF">SHEWBE_3669</name>
</gene>
<dbReference type="AlphaFoldDB" id="A0A330M6A2"/>
<dbReference type="Proteomes" id="UP000250123">
    <property type="component" value="Chromosome SHEWBE"/>
</dbReference>
<organism evidence="1 2">
    <name type="scientific">Shewanella benthica</name>
    <dbReference type="NCBI Taxonomy" id="43661"/>
    <lineage>
        <taxon>Bacteria</taxon>
        <taxon>Pseudomonadati</taxon>
        <taxon>Pseudomonadota</taxon>
        <taxon>Gammaproteobacteria</taxon>
        <taxon>Alteromonadales</taxon>
        <taxon>Shewanellaceae</taxon>
        <taxon>Shewanella</taxon>
    </lineage>
</organism>
<protein>
    <submittedName>
        <fullName evidence="1">Uncharacterized protein</fullName>
    </submittedName>
</protein>
<evidence type="ECO:0000313" key="2">
    <source>
        <dbReference type="Proteomes" id="UP000250123"/>
    </source>
</evidence>
<proteinExistence type="predicted"/>
<name>A0A330M6A2_9GAMM</name>
<dbReference type="KEGG" id="sbk:SHEWBE_3669"/>
<reference evidence="2" key="1">
    <citation type="submission" date="2018-06" db="EMBL/GenBank/DDBJ databases">
        <authorList>
            <person name="Cea G.-C."/>
            <person name="William W."/>
        </authorList>
    </citation>
    <scope>NUCLEOTIDE SEQUENCE [LARGE SCALE GENOMIC DNA]</scope>
    <source>
        <strain evidence="2">DB21MT-2</strain>
    </source>
</reference>